<dbReference type="EMBL" id="MCGH01000003">
    <property type="protein sequence ID" value="ODM03199.1"/>
    <property type="molecule type" value="Genomic_DNA"/>
</dbReference>
<gene>
    <name evidence="2" type="ORF">BEI61_03993</name>
</gene>
<organism evidence="2 3">
    <name type="scientific">Eisenbergiella tayi</name>
    <dbReference type="NCBI Taxonomy" id="1432052"/>
    <lineage>
        <taxon>Bacteria</taxon>
        <taxon>Bacillati</taxon>
        <taxon>Bacillota</taxon>
        <taxon>Clostridia</taxon>
        <taxon>Lachnospirales</taxon>
        <taxon>Lachnospiraceae</taxon>
        <taxon>Eisenbergiella</taxon>
    </lineage>
</organism>
<reference evidence="2 3" key="1">
    <citation type="submission" date="2016-07" db="EMBL/GenBank/DDBJ databases">
        <title>Characterization of isolates of Eisenbergiella tayi derived from blood cultures, using whole genome sequencing.</title>
        <authorList>
            <person name="Burdz T."/>
            <person name="Wiebe D."/>
            <person name="Huynh C."/>
            <person name="Bernard K."/>
        </authorList>
    </citation>
    <scope>NUCLEOTIDE SEQUENCE [LARGE SCALE GENOMIC DNA]</scope>
    <source>
        <strain evidence="2 3">NML 110608</strain>
    </source>
</reference>
<sequence length="61" mass="6841">MFKNSEGYPDNTAGEAIERADRPPHAVKQVIYILHLITSLAGMEIVGRVTLKDKETGREWS</sequence>
<dbReference type="RefSeq" id="WP_069153730.1">
    <property type="nucleotide sequence ID" value="NZ_MCGH01000003.1"/>
</dbReference>
<dbReference type="AlphaFoldDB" id="A0A1E3A3K3"/>
<dbReference type="Proteomes" id="UP000094067">
    <property type="component" value="Unassembled WGS sequence"/>
</dbReference>
<evidence type="ECO:0000256" key="1">
    <source>
        <dbReference type="SAM" id="MobiDB-lite"/>
    </source>
</evidence>
<feature type="region of interest" description="Disordered" evidence="1">
    <location>
        <begin position="1"/>
        <end position="20"/>
    </location>
</feature>
<proteinExistence type="predicted"/>
<comment type="caution">
    <text evidence="2">The sequence shown here is derived from an EMBL/GenBank/DDBJ whole genome shotgun (WGS) entry which is preliminary data.</text>
</comment>
<evidence type="ECO:0000313" key="3">
    <source>
        <dbReference type="Proteomes" id="UP000094067"/>
    </source>
</evidence>
<evidence type="ECO:0000313" key="2">
    <source>
        <dbReference type="EMBL" id="ODM03199.1"/>
    </source>
</evidence>
<name>A0A1E3A3K3_9FIRM</name>
<protein>
    <submittedName>
        <fullName evidence="2">Uncharacterized protein</fullName>
    </submittedName>
</protein>
<accession>A0A1E3A3K3</accession>